<evidence type="ECO:0000256" key="7">
    <source>
        <dbReference type="SAM" id="MobiDB-lite"/>
    </source>
</evidence>
<comment type="caution">
    <text evidence="8">The sequence shown here is derived from an EMBL/GenBank/DDBJ whole genome shotgun (WGS) entry which is preliminary data.</text>
</comment>
<dbReference type="InterPro" id="IPR035958">
    <property type="entry name" value="SecB-like_sf"/>
</dbReference>
<evidence type="ECO:0000256" key="4">
    <source>
        <dbReference type="ARBA" id="ARBA00023010"/>
    </source>
</evidence>
<feature type="region of interest" description="Disordered" evidence="7">
    <location>
        <begin position="1"/>
        <end position="23"/>
    </location>
</feature>
<evidence type="ECO:0000256" key="3">
    <source>
        <dbReference type="ARBA" id="ARBA00022927"/>
    </source>
</evidence>
<keyword evidence="6" id="KW-0963">Cytoplasm</keyword>
<dbReference type="GO" id="GO:0051082">
    <property type="term" value="F:unfolded protein binding"/>
    <property type="evidence" value="ECO:0007669"/>
    <property type="project" value="InterPro"/>
</dbReference>
<keyword evidence="9" id="KW-1185">Reference proteome</keyword>
<name>A0A8J7M8G6_9RHOB</name>
<comment type="subcellular location">
    <subcellularLocation>
        <location evidence="6">Cytoplasm</location>
    </subcellularLocation>
</comment>
<dbReference type="Gene3D" id="3.10.420.10">
    <property type="entry name" value="SecB-like"/>
    <property type="match status" value="1"/>
</dbReference>
<gene>
    <name evidence="6 8" type="primary">secB</name>
    <name evidence="8" type="ORF">H0I76_15065</name>
</gene>
<evidence type="ECO:0000256" key="1">
    <source>
        <dbReference type="ARBA" id="ARBA00009990"/>
    </source>
</evidence>
<dbReference type="GO" id="GO:0006457">
    <property type="term" value="P:protein folding"/>
    <property type="evidence" value="ECO:0007669"/>
    <property type="project" value="UniProtKB-UniRule"/>
</dbReference>
<dbReference type="PRINTS" id="PR01594">
    <property type="entry name" value="SECBCHAPRONE"/>
</dbReference>
<dbReference type="GO" id="GO:0051262">
    <property type="term" value="P:protein tetramerization"/>
    <property type="evidence" value="ECO:0007669"/>
    <property type="project" value="InterPro"/>
</dbReference>
<comment type="subunit">
    <text evidence="6">Homotetramer, a dimer of dimers. One homotetramer interacts with 1 SecA dimer.</text>
</comment>
<dbReference type="GO" id="GO:0015031">
    <property type="term" value="P:protein transport"/>
    <property type="evidence" value="ECO:0007669"/>
    <property type="project" value="UniProtKB-UniRule"/>
</dbReference>
<keyword evidence="2 6" id="KW-0813">Transport</keyword>
<evidence type="ECO:0000313" key="9">
    <source>
        <dbReference type="Proteomes" id="UP000655420"/>
    </source>
</evidence>
<dbReference type="NCBIfam" id="TIGR00809">
    <property type="entry name" value="secB"/>
    <property type="match status" value="1"/>
</dbReference>
<evidence type="ECO:0000313" key="8">
    <source>
        <dbReference type="EMBL" id="MBK0400519.1"/>
    </source>
</evidence>
<dbReference type="Pfam" id="PF02556">
    <property type="entry name" value="SecB"/>
    <property type="match status" value="1"/>
</dbReference>
<protein>
    <recommendedName>
        <fullName evidence="6">Protein-export protein SecB</fullName>
    </recommendedName>
</protein>
<reference evidence="8" key="1">
    <citation type="submission" date="2020-12" db="EMBL/GenBank/DDBJ databases">
        <title>Bacterial taxonomy.</title>
        <authorList>
            <person name="Pan X."/>
        </authorList>
    </citation>
    <scope>NUCLEOTIDE SEQUENCE</scope>
    <source>
        <strain evidence="8">M0105</strain>
    </source>
</reference>
<evidence type="ECO:0000256" key="5">
    <source>
        <dbReference type="ARBA" id="ARBA00023186"/>
    </source>
</evidence>
<dbReference type="Proteomes" id="UP000655420">
    <property type="component" value="Unassembled WGS sequence"/>
</dbReference>
<evidence type="ECO:0000256" key="2">
    <source>
        <dbReference type="ARBA" id="ARBA00022448"/>
    </source>
</evidence>
<keyword evidence="4 6" id="KW-0811">Translocation</keyword>
<dbReference type="InterPro" id="IPR003708">
    <property type="entry name" value="SecB"/>
</dbReference>
<evidence type="ECO:0000256" key="6">
    <source>
        <dbReference type="HAMAP-Rule" id="MF_00821"/>
    </source>
</evidence>
<dbReference type="SUPFAM" id="SSF54611">
    <property type="entry name" value="SecB-like"/>
    <property type="match status" value="1"/>
</dbReference>
<dbReference type="PANTHER" id="PTHR36918">
    <property type="match status" value="1"/>
</dbReference>
<dbReference type="PANTHER" id="PTHR36918:SF1">
    <property type="entry name" value="PROTEIN-EXPORT PROTEIN SECB"/>
    <property type="match status" value="1"/>
</dbReference>
<dbReference type="RefSeq" id="WP_200611418.1">
    <property type="nucleotide sequence ID" value="NZ_JAEHHL010000009.1"/>
</dbReference>
<dbReference type="AlphaFoldDB" id="A0A8J7M8G6"/>
<comment type="similarity">
    <text evidence="1 6">Belongs to the SecB family.</text>
</comment>
<keyword evidence="5 6" id="KW-0143">Chaperone</keyword>
<sequence>MAEDEPKEGAGAEAQPQQQQQQPQVKILAHFVRDLSFENVGAIEGTSAEGTPEISVNVNLEGNSIGEDRYQTAMKITATAKAGEKTRFMVELDYVGIFSINNARQDLVHPLVFIECPRLILPFARRVVADVTRDGGYPPLMIENVDFAALYRQRLAQHQAQQAGNA</sequence>
<dbReference type="HAMAP" id="MF_00821">
    <property type="entry name" value="SecB"/>
    <property type="match status" value="1"/>
</dbReference>
<dbReference type="GO" id="GO:0005737">
    <property type="term" value="C:cytoplasm"/>
    <property type="evidence" value="ECO:0007669"/>
    <property type="project" value="UniProtKB-SubCell"/>
</dbReference>
<organism evidence="8 9">
    <name type="scientific">Thermohalobaculum xanthum</name>
    <dbReference type="NCBI Taxonomy" id="2753746"/>
    <lineage>
        <taxon>Bacteria</taxon>
        <taxon>Pseudomonadati</taxon>
        <taxon>Pseudomonadota</taxon>
        <taxon>Alphaproteobacteria</taxon>
        <taxon>Rhodobacterales</taxon>
        <taxon>Paracoccaceae</taxon>
        <taxon>Thermohalobaculum</taxon>
    </lineage>
</organism>
<comment type="function">
    <text evidence="6">One of the proteins required for the normal export of preproteins out of the cell cytoplasm. It is a molecular chaperone that binds to a subset of precursor proteins, maintaining them in a translocation-competent state. It also specifically binds to its receptor SecA.</text>
</comment>
<keyword evidence="3 6" id="KW-0653">Protein transport</keyword>
<dbReference type="NCBIfam" id="NF004392">
    <property type="entry name" value="PRK05751.1-3"/>
    <property type="match status" value="1"/>
</dbReference>
<dbReference type="EMBL" id="JAEHHL010000009">
    <property type="protein sequence ID" value="MBK0400519.1"/>
    <property type="molecule type" value="Genomic_DNA"/>
</dbReference>
<accession>A0A8J7M8G6</accession>
<proteinExistence type="inferred from homology"/>